<sequence length="122" mass="13860">MQHQRAKDVVVQVIPQHRQRGRADDQELLIANTSGESDKISGKTWLRLILLLVIALILLALKVMRFANLYEADRLKHASTETPLNSAEPQDQVFNFDLPTNEDYEKLAATIDVNKILSSHQE</sequence>
<organism evidence="2 3">
    <name type="scientific">Oikopleura dioica</name>
    <name type="common">Tunicate</name>
    <dbReference type="NCBI Taxonomy" id="34765"/>
    <lineage>
        <taxon>Eukaryota</taxon>
        <taxon>Metazoa</taxon>
        <taxon>Chordata</taxon>
        <taxon>Tunicata</taxon>
        <taxon>Appendicularia</taxon>
        <taxon>Copelata</taxon>
        <taxon>Oikopleuridae</taxon>
        <taxon>Oikopleura</taxon>
    </lineage>
</organism>
<evidence type="ECO:0000313" key="3">
    <source>
        <dbReference type="Proteomes" id="UP001158576"/>
    </source>
</evidence>
<dbReference type="Proteomes" id="UP001158576">
    <property type="component" value="Chromosome 1"/>
</dbReference>
<reference evidence="2 3" key="1">
    <citation type="submission" date="2021-04" db="EMBL/GenBank/DDBJ databases">
        <authorList>
            <person name="Bliznina A."/>
        </authorList>
    </citation>
    <scope>NUCLEOTIDE SEQUENCE [LARGE SCALE GENOMIC DNA]</scope>
</reference>
<protein>
    <submittedName>
        <fullName evidence="2">Oidioi.mRNA.OKI2018_I69.chr1.g2433.t1.cds</fullName>
    </submittedName>
</protein>
<gene>
    <name evidence="2" type="ORF">OKIOD_LOCUS11198</name>
</gene>
<evidence type="ECO:0000313" key="2">
    <source>
        <dbReference type="EMBL" id="CAG5105766.1"/>
    </source>
</evidence>
<dbReference type="EMBL" id="OU015566">
    <property type="protein sequence ID" value="CAG5105766.1"/>
    <property type="molecule type" value="Genomic_DNA"/>
</dbReference>
<keyword evidence="1" id="KW-0472">Membrane</keyword>
<keyword evidence="1" id="KW-1133">Transmembrane helix</keyword>
<name>A0ABN7SVC8_OIKDI</name>
<proteinExistence type="predicted"/>
<keyword evidence="1" id="KW-0812">Transmembrane</keyword>
<evidence type="ECO:0000256" key="1">
    <source>
        <dbReference type="SAM" id="Phobius"/>
    </source>
</evidence>
<feature type="transmembrane region" description="Helical" evidence="1">
    <location>
        <begin position="45"/>
        <end position="64"/>
    </location>
</feature>
<keyword evidence="3" id="KW-1185">Reference proteome</keyword>
<accession>A0ABN7SVC8</accession>